<dbReference type="Gene3D" id="2.130.10.10">
    <property type="entry name" value="YVTN repeat-like/Quinoprotein amine dehydrogenase"/>
    <property type="match status" value="1"/>
</dbReference>
<evidence type="ECO:0000313" key="2">
    <source>
        <dbReference type="Proteomes" id="UP001221898"/>
    </source>
</evidence>
<dbReference type="GO" id="GO:0007399">
    <property type="term" value="P:nervous system development"/>
    <property type="evidence" value="ECO:0007669"/>
    <property type="project" value="UniProtKB-ARBA"/>
</dbReference>
<keyword evidence="2" id="KW-1185">Reference proteome</keyword>
<protein>
    <recommendedName>
        <fullName evidence="3">Sema domain-containing protein</fullName>
    </recommendedName>
</protein>
<dbReference type="Proteomes" id="UP001221898">
    <property type="component" value="Unassembled WGS sequence"/>
</dbReference>
<evidence type="ECO:0000313" key="1">
    <source>
        <dbReference type="EMBL" id="KAJ8386641.1"/>
    </source>
</evidence>
<dbReference type="InterPro" id="IPR015943">
    <property type="entry name" value="WD40/YVTN_repeat-like_dom_sf"/>
</dbReference>
<dbReference type="InterPro" id="IPR036352">
    <property type="entry name" value="Semap_dom_sf"/>
</dbReference>
<reference evidence="1" key="1">
    <citation type="journal article" date="2023" name="Science">
        <title>Genome structures resolve the early diversification of teleost fishes.</title>
        <authorList>
            <person name="Parey E."/>
            <person name="Louis A."/>
            <person name="Montfort J."/>
            <person name="Bouchez O."/>
            <person name="Roques C."/>
            <person name="Iampietro C."/>
            <person name="Lluch J."/>
            <person name="Castinel A."/>
            <person name="Donnadieu C."/>
            <person name="Desvignes T."/>
            <person name="Floi Bucao C."/>
            <person name="Jouanno E."/>
            <person name="Wen M."/>
            <person name="Mejri S."/>
            <person name="Dirks R."/>
            <person name="Jansen H."/>
            <person name="Henkel C."/>
            <person name="Chen W.J."/>
            <person name="Zahm M."/>
            <person name="Cabau C."/>
            <person name="Klopp C."/>
            <person name="Thompson A.W."/>
            <person name="Robinson-Rechavi M."/>
            <person name="Braasch I."/>
            <person name="Lecointre G."/>
            <person name="Bobe J."/>
            <person name="Postlethwait J.H."/>
            <person name="Berthelot C."/>
            <person name="Roest Crollius H."/>
            <person name="Guiguen Y."/>
        </authorList>
    </citation>
    <scope>NUCLEOTIDE SEQUENCE</scope>
    <source>
        <strain evidence="1">NC1722</strain>
    </source>
</reference>
<proteinExistence type="predicted"/>
<sequence length="117" mass="13199">MRPGLVEPLPLVRFVPPGRTMRPQSSSLTPSLLVFAPPQIRVDGPSHGALQYETVQVVGSGPVLRDMAFSADHNFLYVMSETQVSRLYFLSPYNGRCDNHMHLRPHWLYSPVSHRAM</sequence>
<organism evidence="1 2">
    <name type="scientific">Aldrovandia affinis</name>
    <dbReference type="NCBI Taxonomy" id="143900"/>
    <lineage>
        <taxon>Eukaryota</taxon>
        <taxon>Metazoa</taxon>
        <taxon>Chordata</taxon>
        <taxon>Craniata</taxon>
        <taxon>Vertebrata</taxon>
        <taxon>Euteleostomi</taxon>
        <taxon>Actinopterygii</taxon>
        <taxon>Neopterygii</taxon>
        <taxon>Teleostei</taxon>
        <taxon>Notacanthiformes</taxon>
        <taxon>Halosauridae</taxon>
        <taxon>Aldrovandia</taxon>
    </lineage>
</organism>
<accession>A0AAD7RLR6</accession>
<dbReference type="SUPFAM" id="SSF101912">
    <property type="entry name" value="Sema domain"/>
    <property type="match status" value="1"/>
</dbReference>
<dbReference type="AlphaFoldDB" id="A0AAD7RLR6"/>
<name>A0AAD7RLR6_9TELE</name>
<gene>
    <name evidence="1" type="ORF">AAFF_G00167570</name>
</gene>
<dbReference type="EMBL" id="JAINUG010000224">
    <property type="protein sequence ID" value="KAJ8386641.1"/>
    <property type="molecule type" value="Genomic_DNA"/>
</dbReference>
<evidence type="ECO:0008006" key="3">
    <source>
        <dbReference type="Google" id="ProtNLM"/>
    </source>
</evidence>
<comment type="caution">
    <text evidence="1">The sequence shown here is derived from an EMBL/GenBank/DDBJ whole genome shotgun (WGS) entry which is preliminary data.</text>
</comment>